<proteinExistence type="predicted"/>
<protein>
    <recommendedName>
        <fullName evidence="3">UDP-glucose 6-dehydrogenase</fullName>
    </recommendedName>
</protein>
<reference evidence="2" key="1">
    <citation type="submission" date="2017-04" db="EMBL/GenBank/DDBJ databases">
        <authorList>
            <person name="Varghese N."/>
            <person name="Submissions S."/>
        </authorList>
    </citation>
    <scope>NUCLEOTIDE SEQUENCE [LARGE SCALE GENOMIC DNA]</scope>
    <source>
        <strain evidence="2">CGMCC 1.12708</strain>
    </source>
</reference>
<feature type="non-terminal residue" evidence="1">
    <location>
        <position position="1"/>
    </location>
</feature>
<name>A0A1W1YWQ1_9FLAO</name>
<dbReference type="SUPFAM" id="SSF52413">
    <property type="entry name" value="UDP-glucose/GDP-mannose dehydrogenase C-terminal domain"/>
    <property type="match status" value="1"/>
</dbReference>
<organism evidence="1 2">
    <name type="scientific">Moheibacter sediminis</name>
    <dbReference type="NCBI Taxonomy" id="1434700"/>
    <lineage>
        <taxon>Bacteria</taxon>
        <taxon>Pseudomonadati</taxon>
        <taxon>Bacteroidota</taxon>
        <taxon>Flavobacteriia</taxon>
        <taxon>Flavobacteriales</taxon>
        <taxon>Weeksellaceae</taxon>
        <taxon>Moheibacter</taxon>
    </lineage>
</organism>
<dbReference type="InterPro" id="IPR036220">
    <property type="entry name" value="UDP-Glc/GDP-Man_DH_C_sf"/>
</dbReference>
<evidence type="ECO:0000313" key="2">
    <source>
        <dbReference type="Proteomes" id="UP000192393"/>
    </source>
</evidence>
<keyword evidence="2" id="KW-1185">Reference proteome</keyword>
<dbReference type="EMBL" id="FWXS01000002">
    <property type="protein sequence ID" value="SMC40645.1"/>
    <property type="molecule type" value="Genomic_DNA"/>
</dbReference>
<gene>
    <name evidence="1" type="ORF">SAMN06296427_1021</name>
</gene>
<dbReference type="AlphaFoldDB" id="A0A1W1YWQ1"/>
<evidence type="ECO:0000313" key="1">
    <source>
        <dbReference type="EMBL" id="SMC40645.1"/>
    </source>
</evidence>
<dbReference type="Gene3D" id="3.40.50.720">
    <property type="entry name" value="NAD(P)-binding Rossmann-like Domain"/>
    <property type="match status" value="1"/>
</dbReference>
<evidence type="ECO:0008006" key="3">
    <source>
        <dbReference type="Google" id="ProtNLM"/>
    </source>
</evidence>
<dbReference type="STRING" id="1434700.SAMN06296427_1021"/>
<accession>A0A1W1YWQ1</accession>
<sequence length="38" mass="4382">LLKNKVVFDGRNIYDAEYLKEEGFVHYGIGMVHGNKVK</sequence>
<dbReference type="Proteomes" id="UP000192393">
    <property type="component" value="Unassembled WGS sequence"/>
</dbReference>